<evidence type="ECO:0000313" key="3">
    <source>
        <dbReference type="Proteomes" id="UP000185739"/>
    </source>
</evidence>
<sequence>MHVSGSSPPCSLRRTGRRVPHSGRSVGARRKSIRAEAAPPGASAEAFSYASHFIPEKTVAAQSQ</sequence>
<protein>
    <submittedName>
        <fullName evidence="2">Uncharacterized protein</fullName>
    </submittedName>
</protein>
<feature type="region of interest" description="Disordered" evidence="1">
    <location>
        <begin position="1"/>
        <end position="41"/>
    </location>
</feature>
<feature type="compositionally biased region" description="Basic residues" evidence="1">
    <location>
        <begin position="14"/>
        <end position="32"/>
    </location>
</feature>
<keyword evidence="3" id="KW-1185">Reference proteome</keyword>
<proteinExistence type="predicted"/>
<accession>A0A1L6F7U2</accession>
<dbReference type="AlphaFoldDB" id="A0A1L6F7U2"/>
<name>A0A1L6F7U2_9RHOO</name>
<gene>
    <name evidence="2" type="ORF">Tchl_0106</name>
</gene>
<evidence type="ECO:0000256" key="1">
    <source>
        <dbReference type="SAM" id="MobiDB-lite"/>
    </source>
</evidence>
<organism evidence="2 3">
    <name type="scientific">Thauera chlorobenzoica</name>
    <dbReference type="NCBI Taxonomy" id="96773"/>
    <lineage>
        <taxon>Bacteria</taxon>
        <taxon>Pseudomonadati</taxon>
        <taxon>Pseudomonadota</taxon>
        <taxon>Betaproteobacteria</taxon>
        <taxon>Rhodocyclales</taxon>
        <taxon>Zoogloeaceae</taxon>
        <taxon>Thauera</taxon>
    </lineage>
</organism>
<dbReference type="KEGG" id="tcl:Tchl_0106"/>
<evidence type="ECO:0000313" key="2">
    <source>
        <dbReference type="EMBL" id="APR02982.1"/>
    </source>
</evidence>
<dbReference type="EMBL" id="CP018839">
    <property type="protein sequence ID" value="APR02982.1"/>
    <property type="molecule type" value="Genomic_DNA"/>
</dbReference>
<dbReference type="Proteomes" id="UP000185739">
    <property type="component" value="Chromosome"/>
</dbReference>
<dbReference type="STRING" id="96773.Tchl_0106"/>
<reference evidence="2 3" key="1">
    <citation type="submission" date="2016-12" db="EMBL/GenBank/DDBJ databases">
        <title>Complete genome sequence of Thauera chlorobenzoica, a Betaproteobacterium degrading haloaromatics anaerobically to CO2 and halides.</title>
        <authorList>
            <person name="Goris T."/>
            <person name="Mergelsberg M."/>
            <person name="Boll M."/>
        </authorList>
    </citation>
    <scope>NUCLEOTIDE SEQUENCE [LARGE SCALE GENOMIC DNA]</scope>
    <source>
        <strain evidence="2 3">3CB1</strain>
    </source>
</reference>